<keyword evidence="1" id="KW-0472">Membrane</keyword>
<evidence type="ECO:0000256" key="1">
    <source>
        <dbReference type="SAM" id="Phobius"/>
    </source>
</evidence>
<evidence type="ECO:0000259" key="2">
    <source>
        <dbReference type="Pfam" id="PF04892"/>
    </source>
</evidence>
<keyword evidence="1" id="KW-1133">Transmembrane helix</keyword>
<organism evidence="3 4">
    <name type="scientific">Anaerocolumna chitinilytica</name>
    <dbReference type="NCBI Taxonomy" id="1727145"/>
    <lineage>
        <taxon>Bacteria</taxon>
        <taxon>Bacillati</taxon>
        <taxon>Bacillota</taxon>
        <taxon>Clostridia</taxon>
        <taxon>Lachnospirales</taxon>
        <taxon>Lachnospiraceae</taxon>
        <taxon>Anaerocolumna</taxon>
    </lineage>
</organism>
<dbReference type="Pfam" id="PF04892">
    <property type="entry name" value="VanZ"/>
    <property type="match status" value="1"/>
</dbReference>
<accession>A0A7I8DMP0</accession>
<dbReference type="AlphaFoldDB" id="A0A7I8DMP0"/>
<evidence type="ECO:0000313" key="3">
    <source>
        <dbReference type="EMBL" id="BCJ98977.1"/>
    </source>
</evidence>
<gene>
    <name evidence="3" type="ORF">bsdcttw_20180</name>
</gene>
<protein>
    <recommendedName>
        <fullName evidence="2">VanZ-like domain-containing protein</fullName>
    </recommendedName>
</protein>
<dbReference type="PANTHER" id="PTHR36834">
    <property type="entry name" value="MEMBRANE PROTEIN-RELATED"/>
    <property type="match status" value="1"/>
</dbReference>
<dbReference type="KEGG" id="acht:bsdcttw_20180"/>
<name>A0A7I8DMP0_9FIRM</name>
<keyword evidence="4" id="KW-1185">Reference proteome</keyword>
<keyword evidence="1" id="KW-0812">Transmembrane</keyword>
<feature type="transmembrane region" description="Helical" evidence="1">
    <location>
        <begin position="7"/>
        <end position="28"/>
    </location>
</feature>
<dbReference type="InterPro" id="IPR006976">
    <property type="entry name" value="VanZ-like"/>
</dbReference>
<reference evidence="3 4" key="2">
    <citation type="submission" date="2020-08" db="EMBL/GenBank/DDBJ databases">
        <authorList>
            <person name="Ueki A."/>
            <person name="Tonouchi A."/>
        </authorList>
    </citation>
    <scope>NUCLEOTIDE SEQUENCE [LARGE SCALE GENOMIC DNA]</scope>
    <source>
        <strain evidence="3 4">CTTW</strain>
    </source>
</reference>
<dbReference type="EMBL" id="AP023368">
    <property type="protein sequence ID" value="BCJ98977.1"/>
    <property type="molecule type" value="Genomic_DNA"/>
</dbReference>
<proteinExistence type="predicted"/>
<feature type="transmembrane region" description="Helical" evidence="1">
    <location>
        <begin position="156"/>
        <end position="177"/>
    </location>
</feature>
<dbReference type="InterPro" id="IPR053150">
    <property type="entry name" value="Teicoplanin_resist-assoc"/>
</dbReference>
<feature type="domain" description="VanZ-like" evidence="2">
    <location>
        <begin position="16"/>
        <end position="146"/>
    </location>
</feature>
<dbReference type="PANTHER" id="PTHR36834:SF2">
    <property type="entry name" value="MEMBRANE PROTEIN"/>
    <property type="match status" value="1"/>
</dbReference>
<evidence type="ECO:0000313" key="4">
    <source>
        <dbReference type="Proteomes" id="UP000515703"/>
    </source>
</evidence>
<feature type="transmembrane region" description="Helical" evidence="1">
    <location>
        <begin position="129"/>
        <end position="149"/>
    </location>
</feature>
<feature type="transmembrane region" description="Helical" evidence="1">
    <location>
        <begin position="70"/>
        <end position="91"/>
    </location>
</feature>
<feature type="transmembrane region" description="Helical" evidence="1">
    <location>
        <begin position="98"/>
        <end position="123"/>
    </location>
</feature>
<dbReference type="Proteomes" id="UP000515703">
    <property type="component" value="Chromosome"/>
</dbReference>
<reference evidence="3 4" key="1">
    <citation type="submission" date="2020-08" db="EMBL/GenBank/DDBJ databases">
        <title>Draft genome sequencing of an Anaerocolumna strain isolated from anoxic soil subjected to BSD treatment.</title>
        <authorList>
            <person name="Uek A."/>
            <person name="Tonouchi A."/>
        </authorList>
    </citation>
    <scope>NUCLEOTIDE SEQUENCE [LARGE SCALE GENOMIC DNA]</scope>
    <source>
        <strain evidence="3 4">CTTW</strain>
    </source>
</reference>
<sequence>MEKRERIITALLYSIFITYIFLLIKILFLSRVSLTELFHNERTVVRSINLVPFRSILAYISGSSDTVRRFAFVNVAGNIAIFIPLGIYLPLFKRDKRVFVNLLFILIASIIVEIIQGLFGIGVSDIDDIILNTLGGFIGVIGYKFLLSILGKEKKVCILITILSVIIGLPGVLYFLFMIKMRF</sequence>
<dbReference type="RefSeq" id="WP_185259266.1">
    <property type="nucleotide sequence ID" value="NZ_AP023368.1"/>
</dbReference>